<evidence type="ECO:0000313" key="3">
    <source>
        <dbReference type="EMBL" id="KRX27947.1"/>
    </source>
</evidence>
<sequence>MPAVSAQQHRWVLGSSPPPFLGASFNHPKAEFKPSDEVPASHSVKSAQPGITHRPLPECRQAASLVRFR</sequence>
<reference evidence="2 4" key="1">
    <citation type="submission" date="2015-01" db="EMBL/GenBank/DDBJ databases">
        <title>Evolution of Trichinella species and genotypes.</title>
        <authorList>
            <person name="Korhonen P.K."/>
            <person name="Edoardo P."/>
            <person name="Giuseppe L.R."/>
            <person name="Gasser R.B."/>
        </authorList>
    </citation>
    <scope>NUCLEOTIDE SEQUENCE [LARGE SCALE GENOMIC DNA]</scope>
    <source>
        <strain evidence="2">ISS37</strain>
    </source>
</reference>
<comment type="caution">
    <text evidence="2">The sequence shown here is derived from an EMBL/GenBank/DDBJ whole genome shotgun (WGS) entry which is preliminary data.</text>
</comment>
<gene>
    <name evidence="2" type="ORF">T07_12691</name>
    <name evidence="3" type="ORF">T07_13208</name>
</gene>
<protein>
    <submittedName>
        <fullName evidence="2">Uncharacterized protein</fullName>
    </submittedName>
</protein>
<dbReference type="EMBL" id="JYDL01000001">
    <property type="protein sequence ID" value="KRX27947.1"/>
    <property type="molecule type" value="Genomic_DNA"/>
</dbReference>
<feature type="region of interest" description="Disordered" evidence="1">
    <location>
        <begin position="24"/>
        <end position="55"/>
    </location>
</feature>
<dbReference type="Proteomes" id="UP000054630">
    <property type="component" value="Unassembled WGS sequence"/>
</dbReference>
<dbReference type="AlphaFoldDB" id="A0A0V0REA4"/>
<evidence type="ECO:0000256" key="1">
    <source>
        <dbReference type="SAM" id="MobiDB-lite"/>
    </source>
</evidence>
<name>A0A0V0REA4_9BILA</name>
<organism evidence="2 4">
    <name type="scientific">Trichinella nelsoni</name>
    <dbReference type="NCBI Taxonomy" id="6336"/>
    <lineage>
        <taxon>Eukaryota</taxon>
        <taxon>Metazoa</taxon>
        <taxon>Ecdysozoa</taxon>
        <taxon>Nematoda</taxon>
        <taxon>Enoplea</taxon>
        <taxon>Dorylaimia</taxon>
        <taxon>Trichinellida</taxon>
        <taxon>Trichinellidae</taxon>
        <taxon>Trichinella</taxon>
    </lineage>
</organism>
<dbReference type="EMBL" id="JYDL01000257">
    <property type="protein sequence ID" value="KRX12845.1"/>
    <property type="molecule type" value="Genomic_DNA"/>
</dbReference>
<evidence type="ECO:0000313" key="2">
    <source>
        <dbReference type="EMBL" id="KRX12845.1"/>
    </source>
</evidence>
<evidence type="ECO:0000313" key="4">
    <source>
        <dbReference type="Proteomes" id="UP000054630"/>
    </source>
</evidence>
<keyword evidence="4" id="KW-1185">Reference proteome</keyword>
<proteinExistence type="predicted"/>
<accession>A0A0V0REA4</accession>